<evidence type="ECO:0000256" key="3">
    <source>
        <dbReference type="ARBA" id="ARBA00022692"/>
    </source>
</evidence>
<sequence length="538" mass="59192">MGIVGTSSTTQHGYQGYDSLVPEGIFNHGERPRRDVAFAVLYVLLLLATFAGGMYGLNGMNHDVFDTDFSDQKNCAATPSAPNHALEASADEEDDVKLTSHFWKRAVVFIAFTLVVTPIIGYCLLKAMFNHASKMVHYSMVFNLASLIFGGILTLSVSTGGAVMYFLFAALWGLVWWLWRDQFELIARLFSVSSAGLRENPHLCTLAVAVKVFLMVMLLPLMLCIVAAYSNGHVTSNSRVESYNNINNTCLDSDQNEVDCCAWETDGWALSYIFFALLSTLWTVMLAFEIRLFSISGAISQWYFMPAGQSTEGTTVSSLKLAFGPAFGTLCLGSLVLTFVEILRNMTESARRRRNNFIMMIIACCLECIYSLIEYISKFATIFAAITGSSFCESAQEVMTLLKRNFISSYAVWWLPKFVLNCVACCLALLWGAAVFAGFYLEESARHVSKASSEALLLAVICGLIVLVILSFFITLLIDIIEVIYLCYIMDLDRQTVTKEEVHAVFVALPTNDSTGAAVQQPGGSYAYAAPAAVPSSV</sequence>
<feature type="transmembrane region" description="Helical" evidence="6">
    <location>
        <begin position="418"/>
        <end position="441"/>
    </location>
</feature>
<gene>
    <name evidence="7" type="ORF">CYMTET_3638</name>
</gene>
<name>A0AAE0LL63_9CHLO</name>
<comment type="function">
    <text evidence="6">Choline transporter.</text>
</comment>
<proteinExistence type="inferred from homology"/>
<dbReference type="AlphaFoldDB" id="A0AAE0LL63"/>
<feature type="transmembrane region" description="Helical" evidence="6">
    <location>
        <begin position="137"/>
        <end position="156"/>
    </location>
</feature>
<feature type="transmembrane region" description="Helical" evidence="6">
    <location>
        <begin position="106"/>
        <end position="125"/>
    </location>
</feature>
<evidence type="ECO:0000313" key="8">
    <source>
        <dbReference type="Proteomes" id="UP001190700"/>
    </source>
</evidence>
<feature type="transmembrane region" description="Helical" evidence="6">
    <location>
        <begin position="203"/>
        <end position="229"/>
    </location>
</feature>
<evidence type="ECO:0000256" key="6">
    <source>
        <dbReference type="RuleBase" id="RU368066"/>
    </source>
</evidence>
<feature type="transmembrane region" description="Helical" evidence="6">
    <location>
        <begin position="267"/>
        <end position="285"/>
    </location>
</feature>
<keyword evidence="5 6" id="KW-0472">Membrane</keyword>
<reference evidence="7 8" key="1">
    <citation type="journal article" date="2015" name="Genome Biol. Evol.">
        <title>Comparative Genomics of a Bacterivorous Green Alga Reveals Evolutionary Causalities and Consequences of Phago-Mixotrophic Mode of Nutrition.</title>
        <authorList>
            <person name="Burns J.A."/>
            <person name="Paasch A."/>
            <person name="Narechania A."/>
            <person name="Kim E."/>
        </authorList>
    </citation>
    <scope>NUCLEOTIDE SEQUENCE [LARGE SCALE GENOMIC DNA]</scope>
    <source>
        <strain evidence="7 8">PLY_AMNH</strain>
    </source>
</reference>
<keyword evidence="3 6" id="KW-0812">Transmembrane</keyword>
<dbReference type="Pfam" id="PF04515">
    <property type="entry name" value="Choline_transpo"/>
    <property type="match status" value="1"/>
</dbReference>
<organism evidence="7 8">
    <name type="scientific">Cymbomonas tetramitiformis</name>
    <dbReference type="NCBI Taxonomy" id="36881"/>
    <lineage>
        <taxon>Eukaryota</taxon>
        <taxon>Viridiplantae</taxon>
        <taxon>Chlorophyta</taxon>
        <taxon>Pyramimonadophyceae</taxon>
        <taxon>Pyramimonadales</taxon>
        <taxon>Pyramimonadaceae</taxon>
        <taxon>Cymbomonas</taxon>
    </lineage>
</organism>
<comment type="similarity">
    <text evidence="2 6">Belongs to the CTL (choline transporter-like) family.</text>
</comment>
<evidence type="ECO:0000313" key="7">
    <source>
        <dbReference type="EMBL" id="KAK3288905.1"/>
    </source>
</evidence>
<feature type="transmembrane region" description="Helical" evidence="6">
    <location>
        <begin position="456"/>
        <end position="489"/>
    </location>
</feature>
<feature type="transmembrane region" description="Helical" evidence="6">
    <location>
        <begin position="36"/>
        <end position="57"/>
    </location>
</feature>
<accession>A0AAE0LL63</accession>
<dbReference type="GO" id="GO:0005886">
    <property type="term" value="C:plasma membrane"/>
    <property type="evidence" value="ECO:0007669"/>
    <property type="project" value="UniProtKB-SubCell"/>
</dbReference>
<feature type="transmembrane region" description="Helical" evidence="6">
    <location>
        <begin position="162"/>
        <end position="179"/>
    </location>
</feature>
<evidence type="ECO:0000256" key="5">
    <source>
        <dbReference type="ARBA" id="ARBA00023136"/>
    </source>
</evidence>
<dbReference type="InterPro" id="IPR007603">
    <property type="entry name" value="Choline_transptr-like"/>
</dbReference>
<keyword evidence="4 6" id="KW-1133">Transmembrane helix</keyword>
<evidence type="ECO:0000256" key="4">
    <source>
        <dbReference type="ARBA" id="ARBA00022989"/>
    </source>
</evidence>
<comment type="subcellular location">
    <subcellularLocation>
        <location evidence="6">Cell membrane</location>
        <topology evidence="6">Multi-pass membrane protein</topology>
    </subcellularLocation>
    <subcellularLocation>
        <location evidence="1">Membrane</location>
        <topology evidence="1">Multi-pass membrane protein</topology>
    </subcellularLocation>
</comment>
<protein>
    <recommendedName>
        <fullName evidence="6">Choline transporter-like protein</fullName>
    </recommendedName>
</protein>
<feature type="transmembrane region" description="Helical" evidence="6">
    <location>
        <begin position="355"/>
        <end position="373"/>
    </location>
</feature>
<dbReference type="GO" id="GO:0022857">
    <property type="term" value="F:transmembrane transporter activity"/>
    <property type="evidence" value="ECO:0007669"/>
    <property type="project" value="UniProtKB-UniRule"/>
</dbReference>
<dbReference type="PANTHER" id="PTHR12385">
    <property type="entry name" value="CHOLINE TRANSPORTER-LIKE (SLC FAMILY 44)"/>
    <property type="match status" value="1"/>
</dbReference>
<dbReference type="Proteomes" id="UP001190700">
    <property type="component" value="Unassembled WGS sequence"/>
</dbReference>
<dbReference type="PANTHER" id="PTHR12385:SF98">
    <property type="entry name" value="CHOLINE TRANSPORTER-LIKE PROTEIN"/>
    <property type="match status" value="1"/>
</dbReference>
<comment type="caution">
    <text evidence="7">The sequence shown here is derived from an EMBL/GenBank/DDBJ whole genome shotgun (WGS) entry which is preliminary data.</text>
</comment>
<keyword evidence="8" id="KW-1185">Reference proteome</keyword>
<dbReference type="EMBL" id="LGRX02000331">
    <property type="protein sequence ID" value="KAK3288905.1"/>
    <property type="molecule type" value="Genomic_DNA"/>
</dbReference>
<evidence type="ECO:0000256" key="2">
    <source>
        <dbReference type="ARBA" id="ARBA00007168"/>
    </source>
</evidence>
<evidence type="ECO:0000256" key="1">
    <source>
        <dbReference type="ARBA" id="ARBA00004141"/>
    </source>
</evidence>
<feature type="transmembrane region" description="Helical" evidence="6">
    <location>
        <begin position="321"/>
        <end position="343"/>
    </location>
</feature>